<accession>A0AA38HQL0</accession>
<comment type="caution">
    <text evidence="11">The sequence shown here is derived from an EMBL/GenBank/DDBJ whole genome shotgun (WGS) entry which is preliminary data.</text>
</comment>
<dbReference type="EMBL" id="JALNTZ010000009">
    <property type="protein sequence ID" value="KAJ3640787.1"/>
    <property type="molecule type" value="Genomic_DNA"/>
</dbReference>
<keyword evidence="3 10" id="KW-0716">Sensory transduction</keyword>
<keyword evidence="7 10" id="KW-0472">Membrane</keyword>
<organism evidence="11 12">
    <name type="scientific">Zophobas morio</name>
    <dbReference type="NCBI Taxonomy" id="2755281"/>
    <lineage>
        <taxon>Eukaryota</taxon>
        <taxon>Metazoa</taxon>
        <taxon>Ecdysozoa</taxon>
        <taxon>Arthropoda</taxon>
        <taxon>Hexapoda</taxon>
        <taxon>Insecta</taxon>
        <taxon>Pterygota</taxon>
        <taxon>Neoptera</taxon>
        <taxon>Endopterygota</taxon>
        <taxon>Coleoptera</taxon>
        <taxon>Polyphaga</taxon>
        <taxon>Cucujiformia</taxon>
        <taxon>Tenebrionidae</taxon>
        <taxon>Zophobas</taxon>
    </lineage>
</organism>
<evidence type="ECO:0000313" key="11">
    <source>
        <dbReference type="EMBL" id="KAJ3640787.1"/>
    </source>
</evidence>
<feature type="transmembrane region" description="Helical" evidence="10">
    <location>
        <begin position="117"/>
        <end position="139"/>
    </location>
</feature>
<name>A0AA38HQL0_9CUCU</name>
<evidence type="ECO:0000256" key="4">
    <source>
        <dbReference type="ARBA" id="ARBA00022692"/>
    </source>
</evidence>
<dbReference type="GO" id="GO:0005886">
    <property type="term" value="C:plasma membrane"/>
    <property type="evidence" value="ECO:0007669"/>
    <property type="project" value="UniProtKB-SubCell"/>
</dbReference>
<evidence type="ECO:0000256" key="8">
    <source>
        <dbReference type="ARBA" id="ARBA00023170"/>
    </source>
</evidence>
<comment type="similarity">
    <text evidence="10">Belongs to the insect chemoreceptor superfamily. Heteromeric odorant receptor channel (TC 1.A.69) family.</text>
</comment>
<dbReference type="PANTHER" id="PTHR21137">
    <property type="entry name" value="ODORANT RECEPTOR"/>
    <property type="match status" value="1"/>
</dbReference>
<dbReference type="AlphaFoldDB" id="A0AA38HQL0"/>
<comment type="subcellular location">
    <subcellularLocation>
        <location evidence="1 10">Cell membrane</location>
        <topology evidence="1 10">Multi-pass membrane protein</topology>
    </subcellularLocation>
</comment>
<dbReference type="PANTHER" id="PTHR21137:SF35">
    <property type="entry name" value="ODORANT RECEPTOR 19A-RELATED"/>
    <property type="match status" value="1"/>
</dbReference>
<dbReference type="Proteomes" id="UP001168821">
    <property type="component" value="Unassembled WGS sequence"/>
</dbReference>
<comment type="caution">
    <text evidence="10">Lacks conserved residue(s) required for the propagation of feature annotation.</text>
</comment>
<keyword evidence="2" id="KW-1003">Cell membrane</keyword>
<dbReference type="InterPro" id="IPR004117">
    <property type="entry name" value="7tm6_olfct_rcpt"/>
</dbReference>
<dbReference type="GO" id="GO:0005549">
    <property type="term" value="F:odorant binding"/>
    <property type="evidence" value="ECO:0007669"/>
    <property type="project" value="InterPro"/>
</dbReference>
<dbReference type="GO" id="GO:0004984">
    <property type="term" value="F:olfactory receptor activity"/>
    <property type="evidence" value="ECO:0007669"/>
    <property type="project" value="InterPro"/>
</dbReference>
<evidence type="ECO:0000256" key="2">
    <source>
        <dbReference type="ARBA" id="ARBA00022475"/>
    </source>
</evidence>
<feature type="transmembrane region" description="Helical" evidence="10">
    <location>
        <begin position="179"/>
        <end position="207"/>
    </location>
</feature>
<evidence type="ECO:0000256" key="7">
    <source>
        <dbReference type="ARBA" id="ARBA00023136"/>
    </source>
</evidence>
<feature type="transmembrane region" description="Helical" evidence="10">
    <location>
        <begin position="31"/>
        <end position="53"/>
    </location>
</feature>
<sequence>MPPYLKFFVKALTMINMWPQESISTFTIKQYYVSAITTITTFPIIADLVAQFQEENISFTNINENFVALSALFGVIYVSLCFINKKKEIKTLVQDLATFENYSPKSLIQKTDESLEFYTKLFIVYGIVGNACYGLLPVLNYDYCQNHKPSHMVKYGIPCGLVVRFLLPFKCDYFPLAELIALHECAICMLGTTVIMVITMLICGVLIHTTTQLKYFRKIIAGLTTQYDTETLEKKMKFCVKFHTAIIEADSCFTQMMLLHITWTGFVISVLGFEITTTSNYIEAVRFLMHLLGWLGMLFLVCYHGQNLVDESLAISDAIYSFYWYKKEVIVQKYVLLILLRSHKPLTLKACGMKVMSLATFLAVIEPPRLHLK</sequence>
<keyword evidence="12" id="KW-1185">Reference proteome</keyword>
<feature type="transmembrane region" description="Helical" evidence="10">
    <location>
        <begin position="287"/>
        <end position="306"/>
    </location>
</feature>
<evidence type="ECO:0000313" key="12">
    <source>
        <dbReference type="Proteomes" id="UP001168821"/>
    </source>
</evidence>
<feature type="transmembrane region" description="Helical" evidence="10">
    <location>
        <begin position="257"/>
        <end position="275"/>
    </location>
</feature>
<feature type="transmembrane region" description="Helical" evidence="10">
    <location>
        <begin position="65"/>
        <end position="83"/>
    </location>
</feature>
<evidence type="ECO:0000256" key="9">
    <source>
        <dbReference type="ARBA" id="ARBA00023224"/>
    </source>
</evidence>
<dbReference type="Pfam" id="PF02949">
    <property type="entry name" value="7tm_6"/>
    <property type="match status" value="1"/>
</dbReference>
<reference evidence="11" key="1">
    <citation type="journal article" date="2023" name="G3 (Bethesda)">
        <title>Whole genome assemblies of Zophobas morio and Tenebrio molitor.</title>
        <authorList>
            <person name="Kaur S."/>
            <person name="Stinson S.A."/>
            <person name="diCenzo G.C."/>
        </authorList>
    </citation>
    <scope>NUCLEOTIDE SEQUENCE</scope>
    <source>
        <strain evidence="11">QUZm001</strain>
    </source>
</reference>
<dbReference type="GO" id="GO:0007165">
    <property type="term" value="P:signal transduction"/>
    <property type="evidence" value="ECO:0007669"/>
    <property type="project" value="UniProtKB-KW"/>
</dbReference>
<protein>
    <recommendedName>
        <fullName evidence="10">Odorant receptor</fullName>
    </recommendedName>
</protein>
<keyword evidence="8 10" id="KW-0675">Receptor</keyword>
<gene>
    <name evidence="11" type="ORF">Zmor_027328</name>
</gene>
<keyword evidence="4 10" id="KW-0812">Transmembrane</keyword>
<evidence type="ECO:0000256" key="1">
    <source>
        <dbReference type="ARBA" id="ARBA00004651"/>
    </source>
</evidence>
<keyword evidence="9 10" id="KW-0807">Transducer</keyword>
<proteinExistence type="inferred from homology"/>
<keyword evidence="5 10" id="KW-0552">Olfaction</keyword>
<evidence type="ECO:0000256" key="10">
    <source>
        <dbReference type="RuleBase" id="RU351113"/>
    </source>
</evidence>
<evidence type="ECO:0000256" key="6">
    <source>
        <dbReference type="ARBA" id="ARBA00022989"/>
    </source>
</evidence>
<keyword evidence="6 10" id="KW-1133">Transmembrane helix</keyword>
<evidence type="ECO:0000256" key="5">
    <source>
        <dbReference type="ARBA" id="ARBA00022725"/>
    </source>
</evidence>
<evidence type="ECO:0000256" key="3">
    <source>
        <dbReference type="ARBA" id="ARBA00022606"/>
    </source>
</evidence>